<dbReference type="Gramene" id="Pp3c2_20120V3.2">
    <property type="protein sequence ID" value="Pp3c2_20120V3.2"/>
    <property type="gene ID" value="Pp3c2_20120"/>
</dbReference>
<feature type="binding site" evidence="14">
    <location>
        <position position="729"/>
    </location>
    <ligand>
        <name>Mo-molybdopterin</name>
        <dbReference type="ChEBI" id="CHEBI:71302"/>
    </ligand>
    <ligandPart>
        <name>Mo</name>
        <dbReference type="ChEBI" id="CHEBI:28685"/>
    </ligandPart>
</feature>
<dbReference type="Pfam" id="PF00111">
    <property type="entry name" value="Fer2"/>
    <property type="match status" value="1"/>
</dbReference>
<dbReference type="InterPro" id="IPR036856">
    <property type="entry name" value="Ald_Oxase/Xan_DH_a/b_sf"/>
</dbReference>
<feature type="active site" description="Proton acceptor" evidence="12">
    <location>
        <position position="1224"/>
    </location>
</feature>
<dbReference type="InterPro" id="IPR006058">
    <property type="entry name" value="2Fe2S_fd_BS"/>
</dbReference>
<evidence type="ECO:0000256" key="3">
    <source>
        <dbReference type="ARBA" id="ARBA00022505"/>
    </source>
</evidence>
<evidence type="ECO:0000256" key="2">
    <source>
        <dbReference type="ARBA" id="ARBA00006849"/>
    </source>
</evidence>
<keyword evidence="9 14" id="KW-0408">Iron</keyword>
<dbReference type="OMA" id="WEGLQMI"/>
<dbReference type="SUPFAM" id="SSF55447">
    <property type="entry name" value="CO dehydrogenase flavoprotein C-terminal domain-like"/>
    <property type="match status" value="1"/>
</dbReference>
<dbReference type="Gene3D" id="3.30.390.50">
    <property type="entry name" value="CO dehydrogenase flavoprotein, C-terminal domain"/>
    <property type="match status" value="1"/>
</dbReference>
<dbReference type="InterPro" id="IPR036318">
    <property type="entry name" value="FAD-bd_PCMH-like_sf"/>
</dbReference>
<sequence length="1283" mass="139152">MSSSRDCVEFEVNGEAVVVEHPDPNSSLGEYLRYGKGLSGLQLPCKQGGCGSCTVVLEGPDSMCGGVPVSSCLVPLCSVDGKKVTTVEGVGNVKEGLHPVQSAIVDHHGTQCGFCTPGFVMSMYGLLKSNPEPTAQQVEDQLDGNLCRCTGYRPIFDGFQTFAKRTTDNIHCSKAVNCTAAACQEDIEELGKSTSCMKKPRTLVFSKEGVTWARLTSLQELYGLLHGAKNRGDKVRVVRGNTSTGVYKPPSADFIADISEIPDLKKVSVDENGITLGGAVTITDFMDLLDLHKDLSPSYAPLHKHLKRVAHDQVRNVGSVAGNLVMAHGHGDFVSDVAAILMTAKAKIKVGSAYNNGQERILSLEEFYKISLDGLVILDIVIPVLGKNARVSTYKIALRRVNAHALMNAGFNMEVDTVKGIIEGNPVIVYGGVRKNPQRARNTEDFLKGKSIYDEKVCGMALDILREELILDHAFGRTEYRSTLLGAFLYKALLSLLPEDAVPASLRSSIMEYERPISTGEVNFDKGDPAEYPVSLPIPKLSASLQVTGEAQYMDDMVVGGGLFATYVTSDVANAVIKSIDPSEALSKRGVLTFISAATVKDDGYCNLVSEYEELFSTERVLYFGQPLGLIVADSKRVADEAAKLVKVDYAGIQKPILTIDDAIAKNSFYLDRGVDWQHGDTKRGFQMADTVIEGQVNTGHQYHHHLETQRTLCIPGEDSTMDVFSSTQDPAQVQHCVAVALNQPQHKITVNVKRIGGAYGAKLNRSASHAMACSIAAAKLKRPVRLVLDMATNMQSVGARSPYRCDYKIGVNKNGRIESLDLKIVNNHGSHFDFEYPDMYMIASFIDNTYNIPHWNIKGNVARTNLPGCTYMRGPVFVETVFMIETMVEHVASALQIPADIVRETNMYKPGDITPCGQKLDYCNAREVFSTLKKSSNYESRLKSIKNFNSANHFIKRGISIVPVKFNASWEAQQQIALVNVYPDGSVGIHTSGCEMGQGLDVKVAQVAAMTLGSLVKDGLDLTSIRVNSVTTIVANNCSESGGSVTSELAAMAVQRACERIVSRLQSTSKMLTTSKGKPGWGDLIQSGVDNGVDLQARGRVNPAASKCGPYQYVSFGAGVSEVEVDVLTGDTRVLRVDILLDCGKSLNPAVDIGQIQGAFIQGLGYYLSEEYRYNTDNGKLVTDSTWEYKIPSSKDIPHDFRAALLPNSSNPSGFLRSKFSGEPPYGLACSVIFAVRQAVASAKEQWGDNSWCSLSAPATVEKVALAASVPISALKIHKIRS</sequence>
<dbReference type="InterPro" id="IPR036683">
    <property type="entry name" value="CO_DH_flav_C_dom_sf"/>
</dbReference>
<dbReference type="SUPFAM" id="SSF47741">
    <property type="entry name" value="CO dehydrogenase ISP C-domain like"/>
    <property type="match status" value="1"/>
</dbReference>
<dbReference type="InterPro" id="IPR002346">
    <property type="entry name" value="Mopterin_DH_FAD-bd"/>
</dbReference>
<feature type="binding site" evidence="13">
    <location>
        <position position="395"/>
    </location>
    <ligand>
        <name>FAD</name>
        <dbReference type="ChEBI" id="CHEBI:57692"/>
    </ligand>
</feature>
<dbReference type="InterPro" id="IPR016166">
    <property type="entry name" value="FAD-bd_PCMH"/>
</dbReference>
<dbReference type="GO" id="GO:0016491">
    <property type="term" value="F:oxidoreductase activity"/>
    <property type="evidence" value="ECO:0000318"/>
    <property type="project" value="GO_Central"/>
</dbReference>
<dbReference type="GO" id="GO:0005506">
    <property type="term" value="F:iron ion binding"/>
    <property type="evidence" value="ECO:0007669"/>
    <property type="project" value="InterPro"/>
</dbReference>
<dbReference type="PANTHER" id="PTHR11908">
    <property type="entry name" value="XANTHINE DEHYDROGENASE"/>
    <property type="match status" value="1"/>
</dbReference>
<feature type="binding site" evidence="14">
    <location>
        <position position="50"/>
    </location>
    <ligand>
        <name>[2Fe-2S] cluster</name>
        <dbReference type="ChEBI" id="CHEBI:190135"/>
        <label>1</label>
    </ligand>
</feature>
<dbReference type="InterPro" id="IPR016208">
    <property type="entry name" value="Ald_Oxase/xanthine_DH-like"/>
</dbReference>
<evidence type="ECO:0000256" key="10">
    <source>
        <dbReference type="ARBA" id="ARBA00023014"/>
    </source>
</evidence>
<comment type="cofactor">
    <cofactor evidence="11">
        <name>[2Fe-2S] cluster</name>
        <dbReference type="ChEBI" id="CHEBI:190135"/>
    </cofactor>
</comment>
<dbReference type="Pfam" id="PF00941">
    <property type="entry name" value="FAD_binding_5"/>
    <property type="match status" value="1"/>
</dbReference>
<dbReference type="InterPro" id="IPR001041">
    <property type="entry name" value="2Fe-2S_ferredoxin-type"/>
</dbReference>
<dbReference type="EMBL" id="ABEU02000002">
    <property type="protein sequence ID" value="PNR60183.1"/>
    <property type="molecule type" value="Genomic_DNA"/>
</dbReference>
<name>A0A2K1L2D3_PHYPA</name>
<dbReference type="PROSITE" id="PS51387">
    <property type="entry name" value="FAD_PCMH"/>
    <property type="match status" value="1"/>
</dbReference>
<protein>
    <recommendedName>
        <fullName evidence="20">Xanthine dehydrogenase</fullName>
    </recommendedName>
</protein>
<dbReference type="EnsemblPlants" id="Pp3c2_20120V3.1">
    <property type="protein sequence ID" value="Pp3c2_20120V3.1"/>
    <property type="gene ID" value="Pp3c2_20120"/>
</dbReference>
<dbReference type="PaxDb" id="3218-PP1S336_65V6.1"/>
<dbReference type="FunFam" id="3.30.365.10:FF:000001">
    <property type="entry name" value="Xanthine dehydrogenase oxidase"/>
    <property type="match status" value="1"/>
</dbReference>
<dbReference type="PROSITE" id="PS51085">
    <property type="entry name" value="2FE2S_FER_2"/>
    <property type="match status" value="1"/>
</dbReference>
<dbReference type="Pfam" id="PF01799">
    <property type="entry name" value="Fer2_2"/>
    <property type="match status" value="1"/>
</dbReference>
<feature type="binding site" evidence="14">
    <location>
        <position position="53"/>
    </location>
    <ligand>
        <name>[2Fe-2S] cluster</name>
        <dbReference type="ChEBI" id="CHEBI:190135"/>
        <label>1</label>
    </ligand>
</feature>
<comment type="cofactor">
    <cofactor evidence="14">
        <name>[2Fe-2S] cluster</name>
        <dbReference type="ChEBI" id="CHEBI:190135"/>
    </cofactor>
    <text evidence="14">Binds 2 [2Fe-2S] clusters.</text>
</comment>
<dbReference type="SUPFAM" id="SSF56176">
    <property type="entry name" value="FAD-binding/transporter-associated domain-like"/>
    <property type="match status" value="1"/>
</dbReference>
<dbReference type="InterPro" id="IPR005107">
    <property type="entry name" value="CO_DH_flav_C"/>
</dbReference>
<dbReference type="GeneID" id="112278906"/>
<evidence type="ECO:0000313" key="18">
    <source>
        <dbReference type="EnsemblPlants" id="Pp3c2_20120V3.1"/>
    </source>
</evidence>
<evidence type="ECO:0000256" key="9">
    <source>
        <dbReference type="ARBA" id="ARBA00023004"/>
    </source>
</evidence>
<dbReference type="PANTHER" id="PTHR11908:SF163">
    <property type="entry name" value="XANTHINE DEHYDROGENASE"/>
    <property type="match status" value="1"/>
</dbReference>
<organism evidence="17">
    <name type="scientific">Physcomitrium patens</name>
    <name type="common">Spreading-leaved earth moss</name>
    <name type="synonym">Physcomitrella patens</name>
    <dbReference type="NCBI Taxonomy" id="3218"/>
    <lineage>
        <taxon>Eukaryota</taxon>
        <taxon>Viridiplantae</taxon>
        <taxon>Streptophyta</taxon>
        <taxon>Embryophyta</taxon>
        <taxon>Bryophyta</taxon>
        <taxon>Bryophytina</taxon>
        <taxon>Bryopsida</taxon>
        <taxon>Funariidae</taxon>
        <taxon>Funariales</taxon>
        <taxon>Funariaceae</taxon>
        <taxon>Physcomitrium</taxon>
    </lineage>
</organism>
<gene>
    <name evidence="18" type="primary">LOC112278906</name>
    <name evidence="17" type="ORF">PHYPA_002976</name>
</gene>
<dbReference type="SMART" id="SM01092">
    <property type="entry name" value="CO_deh_flav_C"/>
    <property type="match status" value="1"/>
</dbReference>
<dbReference type="RefSeq" id="XP_024368568.1">
    <property type="nucleotide sequence ID" value="XM_024512800.2"/>
</dbReference>
<dbReference type="InterPro" id="IPR016169">
    <property type="entry name" value="FAD-bd_PCMH_sub2"/>
</dbReference>
<dbReference type="Pfam" id="PF01315">
    <property type="entry name" value="Ald_Xan_dh_C"/>
    <property type="match status" value="1"/>
</dbReference>
<accession>A0A2K1L2D3</accession>
<dbReference type="PROSITE" id="PS00197">
    <property type="entry name" value="2FE2S_FER_1"/>
    <property type="match status" value="1"/>
</dbReference>
<dbReference type="InterPro" id="IPR046867">
    <property type="entry name" value="AldOxase/xan_DH_MoCoBD2"/>
</dbReference>
<dbReference type="EnsemblPlants" id="Pp3c2_20120V3.2">
    <property type="protein sequence ID" value="Pp3c2_20120V3.2"/>
    <property type="gene ID" value="Pp3c2_20120"/>
</dbReference>
<dbReference type="SUPFAM" id="SSF54665">
    <property type="entry name" value="CO dehydrogenase molybdoprotein N-domain-like"/>
    <property type="match status" value="1"/>
</dbReference>
<dbReference type="STRING" id="3218.A0A2K1L2D3"/>
<evidence type="ECO:0000256" key="1">
    <source>
        <dbReference type="ARBA" id="ARBA00001974"/>
    </source>
</evidence>
<evidence type="ECO:0008006" key="20">
    <source>
        <dbReference type="Google" id="ProtNLM"/>
    </source>
</evidence>
<dbReference type="PIRSF" id="PIRSF000127">
    <property type="entry name" value="Xanthine_DH"/>
    <property type="match status" value="1"/>
</dbReference>
<dbReference type="InterPro" id="IPR008274">
    <property type="entry name" value="AldOxase/xan_DH_MoCoBD1"/>
</dbReference>
<keyword evidence="6 14" id="KW-0479">Metal-binding</keyword>
<dbReference type="SUPFAM" id="SSF54292">
    <property type="entry name" value="2Fe-2S ferredoxin-like"/>
    <property type="match status" value="1"/>
</dbReference>
<dbReference type="Pfam" id="PF20256">
    <property type="entry name" value="MoCoBD_2"/>
    <property type="match status" value="1"/>
</dbReference>
<dbReference type="GO" id="GO:0071949">
    <property type="term" value="F:FAD binding"/>
    <property type="evidence" value="ECO:0007669"/>
    <property type="project" value="InterPro"/>
</dbReference>
<evidence type="ECO:0000256" key="7">
    <source>
        <dbReference type="ARBA" id="ARBA00022827"/>
    </source>
</evidence>
<evidence type="ECO:0000259" key="16">
    <source>
        <dbReference type="PROSITE" id="PS51387"/>
    </source>
</evidence>
<feature type="binding site" evidence="14">
    <location>
        <position position="45"/>
    </location>
    <ligand>
        <name>[2Fe-2S] cluster</name>
        <dbReference type="ChEBI" id="CHEBI:190135"/>
        <label>1</label>
    </ligand>
</feature>
<feature type="binding site" evidence="14">
    <location>
        <position position="147"/>
    </location>
    <ligand>
        <name>[2Fe-2S] cluster</name>
        <dbReference type="ChEBI" id="CHEBI:190135"/>
        <label>2</label>
    </ligand>
</feature>
<reference evidence="17 19" key="2">
    <citation type="journal article" date="2018" name="Plant J.">
        <title>The Physcomitrella patens chromosome-scale assembly reveals moss genome structure and evolution.</title>
        <authorList>
            <person name="Lang D."/>
            <person name="Ullrich K.K."/>
            <person name="Murat F."/>
            <person name="Fuchs J."/>
            <person name="Jenkins J."/>
            <person name="Haas F.B."/>
            <person name="Piednoel M."/>
            <person name="Gundlach H."/>
            <person name="Van Bel M."/>
            <person name="Meyberg R."/>
            <person name="Vives C."/>
            <person name="Morata J."/>
            <person name="Symeonidi A."/>
            <person name="Hiss M."/>
            <person name="Muchero W."/>
            <person name="Kamisugi Y."/>
            <person name="Saleh O."/>
            <person name="Blanc G."/>
            <person name="Decker E.L."/>
            <person name="van Gessel N."/>
            <person name="Grimwood J."/>
            <person name="Hayes R.D."/>
            <person name="Graham S.W."/>
            <person name="Gunter L.E."/>
            <person name="McDaniel S.F."/>
            <person name="Hoernstein S.N.W."/>
            <person name="Larsson A."/>
            <person name="Li F.W."/>
            <person name="Perroud P.F."/>
            <person name="Phillips J."/>
            <person name="Ranjan P."/>
            <person name="Rokshar D.S."/>
            <person name="Rothfels C.J."/>
            <person name="Schneider L."/>
            <person name="Shu S."/>
            <person name="Stevenson D.W."/>
            <person name="Thummler F."/>
            <person name="Tillich M."/>
            <person name="Villarreal Aguilar J.C."/>
            <person name="Widiez T."/>
            <person name="Wong G.K."/>
            <person name="Wymore A."/>
            <person name="Zhang Y."/>
            <person name="Zimmer A.D."/>
            <person name="Quatrano R.S."/>
            <person name="Mayer K.F.X."/>
            <person name="Goodstein D."/>
            <person name="Casacuberta J.M."/>
            <person name="Vandepoele K."/>
            <person name="Reski R."/>
            <person name="Cuming A.C."/>
            <person name="Tuskan G.A."/>
            <person name="Maumus F."/>
            <person name="Salse J."/>
            <person name="Schmutz J."/>
            <person name="Rensing S.A."/>
        </authorList>
    </citation>
    <scope>NUCLEOTIDE SEQUENCE [LARGE SCALE GENOMIC DNA]</scope>
    <source>
        <strain evidence="18 19">cv. Gransden 2004</strain>
    </source>
</reference>
<reference evidence="18" key="3">
    <citation type="submission" date="2020-12" db="UniProtKB">
        <authorList>
            <consortium name="EnsemblPlants"/>
        </authorList>
    </citation>
    <scope>IDENTIFICATION</scope>
</reference>
<dbReference type="InterPro" id="IPR036010">
    <property type="entry name" value="2Fe-2S_ferredoxin-like_sf"/>
</dbReference>
<dbReference type="OrthoDB" id="8300278at2759"/>
<feature type="binding site" evidence="14">
    <location>
        <position position="72"/>
    </location>
    <ligand>
        <name>[2Fe-2S] cluster</name>
        <dbReference type="ChEBI" id="CHEBI:190135"/>
        <label>1</label>
    </ligand>
</feature>
<dbReference type="Pfam" id="PF03450">
    <property type="entry name" value="CO_deh_flav_C"/>
    <property type="match status" value="1"/>
</dbReference>
<dbReference type="InterPro" id="IPR002888">
    <property type="entry name" value="2Fe-2S-bd"/>
</dbReference>
<keyword evidence="5 14" id="KW-0001">2Fe-2S</keyword>
<dbReference type="Gene3D" id="3.10.20.30">
    <property type="match status" value="1"/>
</dbReference>
<dbReference type="KEGG" id="ppp:112278906"/>
<evidence type="ECO:0000313" key="17">
    <source>
        <dbReference type="EMBL" id="PNR60183.1"/>
    </source>
</evidence>
<evidence type="ECO:0000256" key="4">
    <source>
        <dbReference type="ARBA" id="ARBA00022630"/>
    </source>
</evidence>
<dbReference type="Gene3D" id="3.30.465.10">
    <property type="match status" value="1"/>
</dbReference>
<feature type="domain" description="2Fe-2S ferredoxin-type" evidence="15">
    <location>
        <begin position="6"/>
        <end position="90"/>
    </location>
</feature>
<keyword evidence="8" id="KW-0560">Oxidoreductase</keyword>
<dbReference type="InterPro" id="IPR016167">
    <property type="entry name" value="FAD-bd_PCMH_sub1"/>
</dbReference>
<comment type="cofactor">
    <cofactor evidence="14">
        <name>Mo-molybdopterin</name>
        <dbReference type="ChEBI" id="CHEBI:71302"/>
    </cofactor>
    <text evidence="14">Binds 1 Mo-molybdopterin (Mo-MPT) cofactor per subunit.</text>
</comment>
<feature type="domain" description="FAD-binding PCMH-type" evidence="16">
    <location>
        <begin position="205"/>
        <end position="401"/>
    </location>
</feature>
<dbReference type="SMART" id="SM01008">
    <property type="entry name" value="Ald_Xan_dh_C"/>
    <property type="match status" value="1"/>
</dbReference>
<dbReference type="Gene3D" id="3.30.43.10">
    <property type="entry name" value="Uridine Diphospho-n-acetylenolpyruvylglucosamine Reductase, domain 2"/>
    <property type="match status" value="1"/>
</dbReference>
<dbReference type="Pfam" id="PF02738">
    <property type="entry name" value="MoCoBD_1"/>
    <property type="match status" value="1"/>
</dbReference>
<dbReference type="InterPro" id="IPR000674">
    <property type="entry name" value="Ald_Oxase/Xan_DH_a/b"/>
</dbReference>
<keyword evidence="3 14" id="KW-0500">Molybdenum</keyword>
<evidence type="ECO:0000256" key="5">
    <source>
        <dbReference type="ARBA" id="ARBA00022714"/>
    </source>
</evidence>
<feature type="binding site" evidence="13">
    <location>
        <position position="332"/>
    </location>
    <ligand>
        <name>FAD</name>
        <dbReference type="ChEBI" id="CHEBI:57692"/>
    </ligand>
</feature>
<keyword evidence="19" id="KW-1185">Reference proteome</keyword>
<dbReference type="Gene3D" id="3.90.1170.50">
    <property type="entry name" value="Aldehyde oxidase/xanthine dehydrogenase, a/b hammerhead"/>
    <property type="match status" value="1"/>
</dbReference>
<evidence type="ECO:0000313" key="19">
    <source>
        <dbReference type="Proteomes" id="UP000006727"/>
    </source>
</evidence>
<feature type="binding site" evidence="14">
    <location>
        <position position="1044"/>
    </location>
    <ligand>
        <name>Mo-molybdopterin</name>
        <dbReference type="ChEBI" id="CHEBI:71302"/>
    </ligand>
    <ligandPart>
        <name>Mo</name>
        <dbReference type="ChEBI" id="CHEBI:28685"/>
    </ligandPart>
</feature>
<evidence type="ECO:0000256" key="11">
    <source>
        <dbReference type="ARBA" id="ARBA00034078"/>
    </source>
</evidence>
<dbReference type="Proteomes" id="UP000006727">
    <property type="component" value="Chromosome 2"/>
</dbReference>
<dbReference type="Gene3D" id="3.30.365.10">
    <property type="entry name" value="Aldehyde oxidase/xanthine dehydrogenase, molybdopterin binding domain"/>
    <property type="match status" value="4"/>
</dbReference>
<comment type="cofactor">
    <cofactor evidence="1 13">
        <name>FAD</name>
        <dbReference type="ChEBI" id="CHEBI:57692"/>
    </cofactor>
</comment>
<evidence type="ECO:0000256" key="13">
    <source>
        <dbReference type="PIRSR" id="PIRSR000127-2"/>
    </source>
</evidence>
<reference evidence="17 19" key="1">
    <citation type="journal article" date="2008" name="Science">
        <title>The Physcomitrella genome reveals evolutionary insights into the conquest of land by plants.</title>
        <authorList>
            <person name="Rensing S."/>
            <person name="Lang D."/>
            <person name="Zimmer A."/>
            <person name="Terry A."/>
            <person name="Salamov A."/>
            <person name="Shapiro H."/>
            <person name="Nishiyama T."/>
            <person name="Perroud P.-F."/>
            <person name="Lindquist E."/>
            <person name="Kamisugi Y."/>
            <person name="Tanahashi T."/>
            <person name="Sakakibara K."/>
            <person name="Fujita T."/>
            <person name="Oishi K."/>
            <person name="Shin-I T."/>
            <person name="Kuroki Y."/>
            <person name="Toyoda A."/>
            <person name="Suzuki Y."/>
            <person name="Hashimoto A."/>
            <person name="Yamaguchi K."/>
            <person name="Sugano A."/>
            <person name="Kohara Y."/>
            <person name="Fujiyama A."/>
            <person name="Anterola A."/>
            <person name="Aoki S."/>
            <person name="Ashton N."/>
            <person name="Barbazuk W.B."/>
            <person name="Barker E."/>
            <person name="Bennetzen J."/>
            <person name="Bezanilla M."/>
            <person name="Blankenship R."/>
            <person name="Cho S.H."/>
            <person name="Dutcher S."/>
            <person name="Estelle M."/>
            <person name="Fawcett J.A."/>
            <person name="Gundlach H."/>
            <person name="Hanada K."/>
            <person name="Heyl A."/>
            <person name="Hicks K.A."/>
            <person name="Hugh J."/>
            <person name="Lohr M."/>
            <person name="Mayer K."/>
            <person name="Melkozernov A."/>
            <person name="Murata T."/>
            <person name="Nelson D."/>
            <person name="Pils B."/>
            <person name="Prigge M."/>
            <person name="Reiss B."/>
            <person name="Renner T."/>
            <person name="Rombauts S."/>
            <person name="Rushton P."/>
            <person name="Sanderfoot A."/>
            <person name="Schween G."/>
            <person name="Shiu S.-H."/>
            <person name="Stueber K."/>
            <person name="Theodoulou F.L."/>
            <person name="Tu H."/>
            <person name="Van de Peer Y."/>
            <person name="Verrier P.J."/>
            <person name="Waters E."/>
            <person name="Wood A."/>
            <person name="Yang L."/>
            <person name="Cove D."/>
            <person name="Cuming A."/>
            <person name="Hasebe M."/>
            <person name="Lucas S."/>
            <person name="Mishler D.B."/>
            <person name="Reski R."/>
            <person name="Grigoriev I."/>
            <person name="Quatrano R.S."/>
            <person name="Boore J.L."/>
        </authorList>
    </citation>
    <scope>NUCLEOTIDE SEQUENCE [LARGE SCALE GENOMIC DNA]</scope>
    <source>
        <strain evidence="18 19">cv. Gransden 2004</strain>
    </source>
</reference>
<dbReference type="CDD" id="cd00207">
    <property type="entry name" value="fer2"/>
    <property type="match status" value="1"/>
</dbReference>
<evidence type="ECO:0000256" key="12">
    <source>
        <dbReference type="PIRSR" id="PIRSR000127-1"/>
    </source>
</evidence>
<proteinExistence type="inferred from homology"/>
<dbReference type="Gramene" id="Pp3c2_20120V3.1">
    <property type="protein sequence ID" value="Pp3c2_20120V3.1"/>
    <property type="gene ID" value="Pp3c2_20120"/>
</dbReference>
<keyword evidence="10 14" id="KW-0411">Iron-sulfur</keyword>
<feature type="binding site" evidence="14">
    <location>
        <position position="112"/>
    </location>
    <ligand>
        <name>[2Fe-2S] cluster</name>
        <dbReference type="ChEBI" id="CHEBI:190135"/>
        <label>2</label>
    </ligand>
</feature>
<feature type="binding site" evidence="14">
    <location>
        <position position="115"/>
    </location>
    <ligand>
        <name>[2Fe-2S] cluster</name>
        <dbReference type="ChEBI" id="CHEBI:190135"/>
        <label>2</label>
    </ligand>
</feature>
<dbReference type="Gene3D" id="1.10.150.120">
    <property type="entry name" value="[2Fe-2S]-binding domain"/>
    <property type="match status" value="1"/>
</dbReference>
<feature type="binding site" evidence="13">
    <location>
        <begin position="319"/>
        <end position="323"/>
    </location>
    <ligand>
        <name>FAD</name>
        <dbReference type="ChEBI" id="CHEBI:57692"/>
    </ligand>
</feature>
<feature type="binding site" evidence="14">
    <location>
        <position position="149"/>
    </location>
    <ligand>
        <name>[2Fe-2S] cluster</name>
        <dbReference type="ChEBI" id="CHEBI:190135"/>
        <label>2</label>
    </ligand>
</feature>
<dbReference type="InterPro" id="IPR037165">
    <property type="entry name" value="AldOxase/xan_DH_Mopterin-bd_sf"/>
</dbReference>
<comment type="similarity">
    <text evidence="2">Belongs to the xanthine dehydrogenase family.</text>
</comment>
<evidence type="ECO:0000256" key="6">
    <source>
        <dbReference type="ARBA" id="ARBA00022723"/>
    </source>
</evidence>
<dbReference type="InterPro" id="IPR012675">
    <property type="entry name" value="Beta-grasp_dom_sf"/>
</dbReference>
<feature type="binding site" evidence="14">
    <location>
        <position position="874"/>
    </location>
    <ligand>
        <name>Mo-molybdopterin</name>
        <dbReference type="ChEBI" id="CHEBI:71302"/>
    </ligand>
    <ligandPart>
        <name>Mo</name>
        <dbReference type="ChEBI" id="CHEBI:28685"/>
    </ligandPart>
</feature>
<dbReference type="SUPFAM" id="SSF56003">
    <property type="entry name" value="Molybdenum cofactor-binding domain"/>
    <property type="match status" value="1"/>
</dbReference>
<keyword evidence="4" id="KW-0285">Flavoprotein</keyword>
<dbReference type="GO" id="GO:0051537">
    <property type="term" value="F:2 iron, 2 sulfur cluster binding"/>
    <property type="evidence" value="ECO:0007669"/>
    <property type="project" value="UniProtKB-KW"/>
</dbReference>
<keyword evidence="7 13" id="KW-0274">FAD</keyword>
<evidence type="ECO:0000256" key="14">
    <source>
        <dbReference type="PIRSR" id="PIRSR000127-3"/>
    </source>
</evidence>
<evidence type="ECO:0000259" key="15">
    <source>
        <dbReference type="PROSITE" id="PS51085"/>
    </source>
</evidence>
<dbReference type="InterPro" id="IPR036884">
    <property type="entry name" value="2Fe-2S-bd_dom_sf"/>
</dbReference>
<evidence type="ECO:0000256" key="8">
    <source>
        <dbReference type="ARBA" id="ARBA00023002"/>
    </source>
</evidence>